<accession>A0A558GEG3</accession>
<organism evidence="3 4">
    <name type="scientific">Haloferax volcanii</name>
    <name type="common">Halobacterium volcanii</name>
    <dbReference type="NCBI Taxonomy" id="2246"/>
    <lineage>
        <taxon>Archaea</taxon>
        <taxon>Methanobacteriati</taxon>
        <taxon>Methanobacteriota</taxon>
        <taxon>Stenosarchaea group</taxon>
        <taxon>Halobacteria</taxon>
        <taxon>Halobacteriales</taxon>
        <taxon>Haloferacaceae</taxon>
        <taxon>Haloferax</taxon>
    </lineage>
</organism>
<dbReference type="InterPro" id="IPR057169">
    <property type="entry name" value="DUF7847"/>
</dbReference>
<evidence type="ECO:0000256" key="1">
    <source>
        <dbReference type="SAM" id="Phobius"/>
    </source>
</evidence>
<evidence type="ECO:0000313" key="3">
    <source>
        <dbReference type="EMBL" id="TVT96116.1"/>
    </source>
</evidence>
<dbReference type="Pfam" id="PF25231">
    <property type="entry name" value="DUF7847"/>
    <property type="match status" value="1"/>
</dbReference>
<evidence type="ECO:0000313" key="4">
    <source>
        <dbReference type="Proteomes" id="UP000320212"/>
    </source>
</evidence>
<keyword evidence="1" id="KW-0812">Transmembrane</keyword>
<dbReference type="EMBL" id="VMTR01000009">
    <property type="protein sequence ID" value="TVT96116.1"/>
    <property type="molecule type" value="Genomic_DNA"/>
</dbReference>
<feature type="transmembrane region" description="Helical" evidence="1">
    <location>
        <begin position="251"/>
        <end position="278"/>
    </location>
</feature>
<evidence type="ECO:0000259" key="2">
    <source>
        <dbReference type="Pfam" id="PF25231"/>
    </source>
</evidence>
<comment type="caution">
    <text evidence="3">The sequence shown here is derived from an EMBL/GenBank/DDBJ whole genome shotgun (WGS) entry which is preliminary data.</text>
</comment>
<keyword evidence="1" id="KW-1133">Transmembrane helix</keyword>
<proteinExistence type="predicted"/>
<reference evidence="3 4" key="1">
    <citation type="submission" date="2019-07" db="EMBL/GenBank/DDBJ databases">
        <title>Draft genome sequence of Haloferax volcanii SS0101, isolated from salt farm in Samut Sakhon, Thailand.</title>
        <authorList>
            <person name="Wanthongcharoen S."/>
            <person name="Yamprayoonswat W."/>
            <person name="Ruangsuj P."/>
            <person name="Thongpramul N."/>
            <person name="Jumpathong W."/>
            <person name="Sittihan S."/>
            <person name="Kanjanavas P."/>
            <person name="Yasawong M."/>
        </authorList>
    </citation>
    <scope>NUCLEOTIDE SEQUENCE [LARGE SCALE GENOMIC DNA]</scope>
    <source>
        <strain evidence="3 4">SS0101</strain>
    </source>
</reference>
<dbReference type="Proteomes" id="UP000320212">
    <property type="component" value="Unassembled WGS sequence"/>
</dbReference>
<feature type="domain" description="DUF7847" evidence="2">
    <location>
        <begin position="9"/>
        <end position="285"/>
    </location>
</feature>
<dbReference type="AlphaFoldDB" id="A0A558GEG3"/>
<protein>
    <recommendedName>
        <fullName evidence="2">DUF7847 domain-containing protein</fullName>
    </recommendedName>
</protein>
<feature type="transmembrane region" description="Helical" evidence="1">
    <location>
        <begin position="194"/>
        <end position="222"/>
    </location>
</feature>
<gene>
    <name evidence="3" type="ORF">FQA18_02905</name>
</gene>
<feature type="transmembrane region" description="Helical" evidence="1">
    <location>
        <begin position="100"/>
        <end position="133"/>
    </location>
</feature>
<name>A0A558GEG3_HALVO</name>
<keyword evidence="1" id="KW-0472">Membrane</keyword>
<feature type="transmembrane region" description="Helical" evidence="1">
    <location>
        <begin position="27"/>
        <end position="49"/>
    </location>
</feature>
<feature type="transmembrane region" description="Helical" evidence="1">
    <location>
        <begin position="55"/>
        <end position="79"/>
    </location>
</feature>
<sequence length="296" mass="29838">MRYRDVGGMAALQSIGTAAGSLRRNPILFVVAMAFSLVQLPSLFAQAVGPLVGGIVSLVFSGVTVFVIPFFLGGVLGMANEAIDGRTSLGTLVSEGKSHYVSLLVVYFSLLVVNLVLSFVGGFAAVFVGLVVLGSGIELGTVGLAILAIVVLAVVLTYLAVAFVVQFFGHAIVIDDLGAVDGVKRSVACVRNNLVSVFGYSVIVGLGGLVAGVFGGVASLLLTPSLRHQGTAVAGAGSGAPAASAFSSLPAIGVVGMVAVAVGLVLVSGLIGGFFAAYSTAFYRSIRPTNPETTTP</sequence>
<feature type="transmembrane region" description="Helical" evidence="1">
    <location>
        <begin position="145"/>
        <end position="173"/>
    </location>
</feature>